<feature type="transmembrane region" description="Helical" evidence="4">
    <location>
        <begin position="94"/>
        <end position="112"/>
    </location>
</feature>
<proteinExistence type="predicted"/>
<sequence length="408" mass="42214">MALSQAAGRPRDSRAIRAPMAATGEGPSDAPSPRLVVLGVLMACFAWAVVIPLSLSTPPTPLLAALHASGLAVYGATLLLVLWASVWVQADASATWWCAVAVVAVSLGLWFPGHAWAEPGGHPWAWVGGFTTAACAVLGWRSAAPAGITMALAAYGGSVAFERPAAAVLLTMLGCALVVWAMSQALVWLLRLLWAAQAAREAGAEIAIVQERLRVSRELHDVLGHRLSVIALKAELAAGLVGSDPARAVAENGEIQSLALGALAEARRTVRGRADTDLPTQLFNAELVLGSAGIDVRISVPPEILGGMPQPVCELMAAATREAVTNVLRHSEATQVSIQLAQTTSDVELAITNDGVRGPAAGERSHGTGLAGLAARCAALGARLDVTQDAAACHVLRVRCPCDPAGWR</sequence>
<evidence type="ECO:0000313" key="7">
    <source>
        <dbReference type="Proteomes" id="UP000317638"/>
    </source>
</evidence>
<gene>
    <name evidence="6" type="ORF">FOJ82_12270</name>
</gene>
<dbReference type="Pfam" id="PF07730">
    <property type="entry name" value="HisKA_3"/>
    <property type="match status" value="1"/>
</dbReference>
<evidence type="ECO:0000256" key="2">
    <source>
        <dbReference type="ARBA" id="ARBA00022777"/>
    </source>
</evidence>
<keyword evidence="3" id="KW-0902">Two-component regulatory system</keyword>
<keyword evidence="7" id="KW-1185">Reference proteome</keyword>
<dbReference type="InterPro" id="IPR011712">
    <property type="entry name" value="Sig_transdc_His_kin_sub3_dim/P"/>
</dbReference>
<organism evidence="6 7">
    <name type="scientific">Tessaracoccus rhinocerotis</name>
    <dbReference type="NCBI Taxonomy" id="1689449"/>
    <lineage>
        <taxon>Bacteria</taxon>
        <taxon>Bacillati</taxon>
        <taxon>Actinomycetota</taxon>
        <taxon>Actinomycetes</taxon>
        <taxon>Propionibacteriales</taxon>
        <taxon>Propionibacteriaceae</taxon>
        <taxon>Tessaracoccus</taxon>
    </lineage>
</organism>
<dbReference type="GO" id="GO:0000155">
    <property type="term" value="F:phosphorelay sensor kinase activity"/>
    <property type="evidence" value="ECO:0007669"/>
    <property type="project" value="InterPro"/>
</dbReference>
<feature type="transmembrane region" description="Helical" evidence="4">
    <location>
        <begin position="164"/>
        <end position="190"/>
    </location>
</feature>
<evidence type="ECO:0000256" key="4">
    <source>
        <dbReference type="SAM" id="Phobius"/>
    </source>
</evidence>
<dbReference type="PANTHER" id="PTHR24421:SF63">
    <property type="entry name" value="SENSOR HISTIDINE KINASE DESK"/>
    <property type="match status" value="1"/>
</dbReference>
<keyword evidence="1" id="KW-0808">Transferase</keyword>
<evidence type="ECO:0000313" key="6">
    <source>
        <dbReference type="EMBL" id="TRY17319.1"/>
    </source>
</evidence>
<dbReference type="Gene3D" id="3.30.565.10">
    <property type="entry name" value="Histidine kinase-like ATPase, C-terminal domain"/>
    <property type="match status" value="1"/>
</dbReference>
<evidence type="ECO:0000256" key="1">
    <source>
        <dbReference type="ARBA" id="ARBA00022679"/>
    </source>
</evidence>
<keyword evidence="4" id="KW-0812">Transmembrane</keyword>
<keyword evidence="4" id="KW-0472">Membrane</keyword>
<dbReference type="GO" id="GO:0016020">
    <property type="term" value="C:membrane"/>
    <property type="evidence" value="ECO:0007669"/>
    <property type="project" value="InterPro"/>
</dbReference>
<feature type="transmembrane region" description="Helical" evidence="4">
    <location>
        <begin position="62"/>
        <end position="88"/>
    </location>
</feature>
<feature type="transmembrane region" description="Helical" evidence="4">
    <location>
        <begin position="35"/>
        <end position="55"/>
    </location>
</feature>
<comment type="caution">
    <text evidence="6">The sequence shown here is derived from an EMBL/GenBank/DDBJ whole genome shotgun (WGS) entry which is preliminary data.</text>
</comment>
<dbReference type="RefSeq" id="WP_143938783.1">
    <property type="nucleotide sequence ID" value="NZ_VKKG01000005.1"/>
</dbReference>
<evidence type="ECO:0000259" key="5">
    <source>
        <dbReference type="Pfam" id="PF07730"/>
    </source>
</evidence>
<dbReference type="CDD" id="cd16917">
    <property type="entry name" value="HATPase_UhpB-NarQ-NarX-like"/>
    <property type="match status" value="1"/>
</dbReference>
<accession>A0A553JXY7</accession>
<dbReference type="SUPFAM" id="SSF55874">
    <property type="entry name" value="ATPase domain of HSP90 chaperone/DNA topoisomerase II/histidine kinase"/>
    <property type="match status" value="1"/>
</dbReference>
<dbReference type="GO" id="GO:0046983">
    <property type="term" value="F:protein dimerization activity"/>
    <property type="evidence" value="ECO:0007669"/>
    <property type="project" value="InterPro"/>
</dbReference>
<evidence type="ECO:0000256" key="3">
    <source>
        <dbReference type="ARBA" id="ARBA00023012"/>
    </source>
</evidence>
<dbReference type="EMBL" id="VKKG01000005">
    <property type="protein sequence ID" value="TRY17319.1"/>
    <property type="molecule type" value="Genomic_DNA"/>
</dbReference>
<dbReference type="AlphaFoldDB" id="A0A553JXY7"/>
<dbReference type="PANTHER" id="PTHR24421">
    <property type="entry name" value="NITRATE/NITRITE SENSOR PROTEIN NARX-RELATED"/>
    <property type="match status" value="1"/>
</dbReference>
<dbReference type="OrthoDB" id="5241784at2"/>
<reference evidence="6 7" key="1">
    <citation type="submission" date="2019-07" db="EMBL/GenBank/DDBJ databases">
        <authorList>
            <person name="Zhou L.-Y."/>
        </authorList>
    </citation>
    <scope>NUCLEOTIDE SEQUENCE [LARGE SCALE GENOMIC DNA]</scope>
    <source>
        <strain evidence="6 7">YIM 101269</strain>
    </source>
</reference>
<keyword evidence="2" id="KW-0418">Kinase</keyword>
<dbReference type="InterPro" id="IPR036890">
    <property type="entry name" value="HATPase_C_sf"/>
</dbReference>
<protein>
    <recommendedName>
        <fullName evidence="5">Signal transduction histidine kinase subgroup 3 dimerisation and phosphoacceptor domain-containing protein</fullName>
    </recommendedName>
</protein>
<feature type="domain" description="Signal transduction histidine kinase subgroup 3 dimerisation and phosphoacceptor" evidence="5">
    <location>
        <begin position="211"/>
        <end position="272"/>
    </location>
</feature>
<dbReference type="InterPro" id="IPR050482">
    <property type="entry name" value="Sensor_HK_TwoCompSys"/>
</dbReference>
<dbReference type="Proteomes" id="UP000317638">
    <property type="component" value="Unassembled WGS sequence"/>
</dbReference>
<dbReference type="Gene3D" id="1.20.5.1930">
    <property type="match status" value="1"/>
</dbReference>
<keyword evidence="4" id="KW-1133">Transmembrane helix</keyword>
<name>A0A553JXY7_9ACTN</name>